<accession>A0A7S1KTX3</accession>
<feature type="region of interest" description="Disordered" evidence="2">
    <location>
        <begin position="1998"/>
        <end position="2017"/>
    </location>
</feature>
<sequence length="3297" mass="385910">MQYTQQISRSKPQLIEDAKLWEKYAHYIIRSKYDLMTIDEEEEPLYTYLVKAQKLQDLYEAYHSSNDPTVDQDLLESLVDADSDDRVAQLRQLTFPFDQVSEGYFLAYFLEVIGDLQKGIYSHRLKKDVSYRIQYVKNLEFLLNVIHNDFKLDLMKHGVEAEALAKNNYEAVNNMFWLLFAKLKLDKVLHNGARGEEGLLQWACDCVSYYPGIDMADMQFEDGFSDGSAFCYIYHFYNAESIELHRVLKEQPDENLKQAFEAGWKYCNIPHIIQNHNINKRSAILYLHMMYEALHTKDRSTFDTNQISRIIRRKLEFEKLKNFYSDSARTLLDDLRGMEQDIQDIRPNQYLPQVRIDDLRKQFLNDYKSDKANFLGDFLKIHTHHFHMECFLTAENGFAPFDPPKQLTIRHLYEIYDSLTPMEQRYMNIFHNVVAIHAVVSDSLEDYTHTMDAIKAFTEDVTDKIVHLELGTELESFQHVHSQVGDILTDIGQHRALLRIIRHVDAHLKSHQIVQKPLLEDLESMWDSTHQQTSDLLAKVEREMTNQIDAEVLKLEYSFMTDAVALSIANSLLSLQAPYVGPKVMRKLFFAVDNFVVEKTKRLQDFSDTEQKLVVLGQDLDITREHLTSFLQDLLQLKKIKESDLQELLQSHEVREKTENAANQLSAYMLDFANFLEKASERAVGQKFEPEEHISRNIDTFKSFEKEKGHFSNLLTNFLDLYAQYATDNRFVDIKFSDQGIQSRWNRIFEVAEAQKEWMYQRLEKHEQIPNLRLSQQAETQKMLQFLNHQKRDNSITTSPSNSDRKITSENALRLHEENVVSKCAEMRQIVSRHIKITEPGVVSDPVRELTVTTFSNICDSFTLYVNNVLNRWNQYTLNAASISEINKQRIARLQRQLTHSIQNSTMRIPSLKAVEEVLREAKAYSHEYIILDQIEFIDEILSKTDPSESRERTQQIEILQNQWKRLWDLIRGQVRKLVEGEGNIISPDLDFLNEKFKRNLEKLRAKASSLDEEYKHDNKNLAKILKTISEIQADLHHAKIFYDLFVEQIEALDHEEQSKYNISGFQSLQNWITQIRKAIEEDVLVAFQHEENKRRYRNIASSCVETIHSLLDNLTSSEIVVNKNQLIKIENLCIDTEKSVMKLQQDLKILSEISEEMENYRDRPDYGEFSTEYLSHCVDLIQELLSRVRNDTGISRDKLTFFMQVRDWMESQISTIMNWIRSTEHAISAVEKIASPDDILLTRRELQHFLQESSFVQQIMGDIARKLAQVSDEACEEKLLNVRDGWDVLFPKLKRTIQTVDDLEESFTKRRTFITQIEMDNMRLCTFIDILKTKNIDRPSNFIGRVTVNLLESYLGDCSVLNTYIQQLPDLAKVQFNPLESHNFLEPIDREIEHLCQDYRQNRTRFETLLSETTHKLESHLKAERQLHELHSDYQRLTQPLLTTIVGVENKYDPSAIEDMQAIAQSNILHELSPSYEAVKKIHNNCSSKVIESVPFDILQSKWKRLCRVARSSDMRAGISIDHQKRQQELKRLILEMARQVSMWVDDALNTLQMTSSIPVNSAQHVHQAQSILQEIRLLHEEEEGTQYGKIIQILNLHTELVLFGSGSGENSPDSDIENIIKNIERKWLLWLRDSKTIMDKLNQLIEELMKSDYQKKNFHNMSVGIVEWIDLVTKELAQISQQSIQDATQLHIQMHHLGHWMRQKPSKLEIIAELQDVCDTMRVPDNELILNMKEIKARWAHLERVAAEKESLLTELSEKFDYIRTEDTQILHTQEEMIRWISFERDHLIHALKQDSSLVIQEALDQTRSRVKAEASPLLEYLRKQRKFAHKQLLESHWSTFMFLFNRTKKRCDELQDKEQKRKVKLETFQSKLEVHFDSLSQLLEAVERIVQYSGKAAVQEMESALNDMIEVYASMEHIVGDFVNLLSTVDKDDDVLVDHQLTKSFETFCIECFTRFEELFQQYSADYEAKMKSEGISSAYFSLYNALTEWNDQQKSMYEEQQSHQRQDSDRGHTEQLTQIASNYQFFKDYFSQRQQITLMYRQMSDIWATLSSMGIVLEMELPTPVDLKNLIESLDETMGNALSRADDLISQFDYVLSLRQQFIETACNLSEFSQDALQQLTEYPVISLQSFHHVREQVETYKKRDRNTVTVLSFLEELIQTILDECILLPKDWDPQLRDIVSTLRGTRQMFETALTSKESFLLKCEPLLTEMASANGLIRDMRSALLSYISQIKPHLEEFIENQSLSRAERLNQLGKFVGAHNAKSKYLSKLLSVCSKVKHLNWSSPDDDSSLASVWNEVYSTWTDITSKLDECVQNASIVGEGIPPMTKTSDVQLFLEILFLNIWIADSCLDLHSLLDHDLRREDISDILFDINIFSREMEENQVVLKRVLGVDPESVEIQNLMGAWSQLQELFSRAIEKLTDHVMVKFHFEHDRERVLSIHKSLAEFIANETHLSNPSLLNQEYRFYYELMVPEHYENNVTLRNLFTSREIRALQEDFENMKKPFLQYMSTEDNHALEIEKIRTLITGILKNLFQYLVLFSQRDLHLEEDLEEITKQVQQCEKSCDNISSNALSTLTHFVETLDEEYQSIHVALLDFIQNLVRMTSEHVTFILSEVKILFNERASLEHIKKKYHQKAASILDRLTVFEDLIEKYVDEEDISGAINIISRSVNPNSIFQPSSTIAARYIEKLRMSPDDMQKQFDILYTLKYEVESLGVIFSDLCLIHADKMLAERIPVNFSLTDDSNETLETISRRWNTVVNSVNTQIDNMPITDLEKSSRFLEVDFQELTRWFDDAIQFITTCEEGTNNDQFHDLQWTLLGTKMFKVRRDNMEDRYNRYISTLIPGENSEDRLNTLNDKKDLLEERMASLPNEKDIQSKMDMALSFEHQQLDYAQHIEEINKWQDEFDHDLSQFSDVVNSIRASATSMDELESKLSAIEKCKILLPIYKERFEDTRSLVDQVEVNFMSIKEHSYFDELFFTELEPDTVVEHRADQGQQLKHLTETVQLIEKEMIDKMKQGMDFISKYNTLAKWGEQSLALFYNNITLDSAKMIDHARLRGREWSIEYHENKQELYDDVIQTMSVQNSTFVFYIAYCIKYFSVLSVEDFKKLWNKMLVSQKNRENQLEKLREHQEEVDQKYHLPAEIVDPIYSTFMHFAHHNTKSSSIGMLHEYLMGRFLITVGINLLDDFERTKGVEHALSYSESGDAKNLTFDEMMRYLSENHLNTAFKASDLIIMFRRIERARGTLTWEKLVSVIGAALNQEQIQLLYTLIRFSGTGIDFERLAEDMFG</sequence>
<proteinExistence type="predicted"/>
<dbReference type="Gene3D" id="1.10.418.10">
    <property type="entry name" value="Calponin-like domain"/>
    <property type="match status" value="1"/>
</dbReference>
<name>A0A7S1KTX3_9EUKA</name>
<reference evidence="4" key="1">
    <citation type="submission" date="2021-01" db="EMBL/GenBank/DDBJ databases">
        <authorList>
            <person name="Corre E."/>
            <person name="Pelletier E."/>
            <person name="Niang G."/>
            <person name="Scheremetjew M."/>
            <person name="Finn R."/>
            <person name="Kale V."/>
            <person name="Holt S."/>
            <person name="Cochrane G."/>
            <person name="Meng A."/>
            <person name="Brown T."/>
            <person name="Cohen L."/>
        </authorList>
    </citation>
    <scope>NUCLEOTIDE SEQUENCE</scope>
    <source>
        <strain evidence="4">WS</strain>
    </source>
</reference>
<feature type="coiled-coil region" evidence="1">
    <location>
        <begin position="2852"/>
        <end position="2879"/>
    </location>
</feature>
<dbReference type="InterPro" id="IPR001715">
    <property type="entry name" value="CH_dom"/>
</dbReference>
<keyword evidence="1" id="KW-0175">Coiled coil</keyword>
<feature type="compositionally biased region" description="Basic and acidic residues" evidence="2">
    <location>
        <begin position="2000"/>
        <end position="2017"/>
    </location>
</feature>
<feature type="domain" description="Calponin-homology (CH)" evidence="3">
    <location>
        <begin position="193"/>
        <end position="298"/>
    </location>
</feature>
<protein>
    <recommendedName>
        <fullName evidence="3">Calponin-homology (CH) domain-containing protein</fullName>
    </recommendedName>
</protein>
<dbReference type="Pfam" id="PF00307">
    <property type="entry name" value="CH"/>
    <property type="match status" value="1"/>
</dbReference>
<gene>
    <name evidence="4" type="ORF">PCOS0759_LOCUS8449</name>
</gene>
<organism evidence="4">
    <name type="scientific">Percolomonas cosmopolitus</name>
    <dbReference type="NCBI Taxonomy" id="63605"/>
    <lineage>
        <taxon>Eukaryota</taxon>
        <taxon>Discoba</taxon>
        <taxon>Heterolobosea</taxon>
        <taxon>Tetramitia</taxon>
        <taxon>Eutetramitia</taxon>
        <taxon>Percolomonadidae</taxon>
        <taxon>Percolomonas</taxon>
    </lineage>
</organism>
<evidence type="ECO:0000256" key="2">
    <source>
        <dbReference type="SAM" id="MobiDB-lite"/>
    </source>
</evidence>
<dbReference type="SUPFAM" id="SSF47576">
    <property type="entry name" value="Calponin-homology domain, CH-domain"/>
    <property type="match status" value="1"/>
</dbReference>
<dbReference type="InterPro" id="IPR036872">
    <property type="entry name" value="CH_dom_sf"/>
</dbReference>
<evidence type="ECO:0000313" key="4">
    <source>
        <dbReference type="EMBL" id="CAD9085195.1"/>
    </source>
</evidence>
<dbReference type="PROSITE" id="PS50021">
    <property type="entry name" value="CH"/>
    <property type="match status" value="1"/>
</dbReference>
<evidence type="ECO:0000259" key="3">
    <source>
        <dbReference type="PROSITE" id="PS50021"/>
    </source>
</evidence>
<evidence type="ECO:0000256" key="1">
    <source>
        <dbReference type="SAM" id="Coils"/>
    </source>
</evidence>
<feature type="coiled-coil region" evidence="1">
    <location>
        <begin position="994"/>
        <end position="1021"/>
    </location>
</feature>
<dbReference type="EMBL" id="HBGD01010294">
    <property type="protein sequence ID" value="CAD9085195.1"/>
    <property type="molecule type" value="Transcribed_RNA"/>
</dbReference>